<comment type="caution">
    <text evidence="1">The sequence shown here is derived from an EMBL/GenBank/DDBJ whole genome shotgun (WGS) entry which is preliminary data.</text>
</comment>
<gene>
    <name evidence="1" type="ORF">SMN809_LOCUS57301</name>
</gene>
<protein>
    <submittedName>
        <fullName evidence="1">Uncharacterized protein</fullName>
    </submittedName>
</protein>
<evidence type="ECO:0000313" key="2">
    <source>
        <dbReference type="Proteomes" id="UP000676336"/>
    </source>
</evidence>
<dbReference type="AlphaFoldDB" id="A0A8S3DGQ1"/>
<dbReference type="Proteomes" id="UP000676336">
    <property type="component" value="Unassembled WGS sequence"/>
</dbReference>
<evidence type="ECO:0000313" key="1">
    <source>
        <dbReference type="EMBL" id="CAF5013521.1"/>
    </source>
</evidence>
<accession>A0A8S3DGQ1</accession>
<organism evidence="1 2">
    <name type="scientific">Rotaria magnacalcarata</name>
    <dbReference type="NCBI Taxonomy" id="392030"/>
    <lineage>
        <taxon>Eukaryota</taxon>
        <taxon>Metazoa</taxon>
        <taxon>Spiralia</taxon>
        <taxon>Gnathifera</taxon>
        <taxon>Rotifera</taxon>
        <taxon>Eurotatoria</taxon>
        <taxon>Bdelloidea</taxon>
        <taxon>Philodinida</taxon>
        <taxon>Philodinidae</taxon>
        <taxon>Rotaria</taxon>
    </lineage>
</organism>
<proteinExistence type="predicted"/>
<feature type="non-terminal residue" evidence="1">
    <location>
        <position position="25"/>
    </location>
</feature>
<reference evidence="1" key="1">
    <citation type="submission" date="2021-02" db="EMBL/GenBank/DDBJ databases">
        <authorList>
            <person name="Nowell W R."/>
        </authorList>
    </citation>
    <scope>NUCLEOTIDE SEQUENCE</scope>
</reference>
<dbReference type="EMBL" id="CAJOBI010209169">
    <property type="protein sequence ID" value="CAF5013521.1"/>
    <property type="molecule type" value="Genomic_DNA"/>
</dbReference>
<name>A0A8S3DGQ1_9BILA</name>
<sequence>MFERQIRLSRYDADKIMNASVPTGT</sequence>